<dbReference type="EMBL" id="CM056743">
    <property type="protein sequence ID" value="KAJ8669026.1"/>
    <property type="molecule type" value="Genomic_DNA"/>
</dbReference>
<evidence type="ECO:0000313" key="2">
    <source>
        <dbReference type="Proteomes" id="UP001239111"/>
    </source>
</evidence>
<gene>
    <name evidence="1" type="ORF">QAD02_000285</name>
</gene>
<organism evidence="1 2">
    <name type="scientific">Eretmocerus hayati</name>
    <dbReference type="NCBI Taxonomy" id="131215"/>
    <lineage>
        <taxon>Eukaryota</taxon>
        <taxon>Metazoa</taxon>
        <taxon>Ecdysozoa</taxon>
        <taxon>Arthropoda</taxon>
        <taxon>Hexapoda</taxon>
        <taxon>Insecta</taxon>
        <taxon>Pterygota</taxon>
        <taxon>Neoptera</taxon>
        <taxon>Endopterygota</taxon>
        <taxon>Hymenoptera</taxon>
        <taxon>Apocrita</taxon>
        <taxon>Proctotrupomorpha</taxon>
        <taxon>Chalcidoidea</taxon>
        <taxon>Aphelinidae</taxon>
        <taxon>Aphelininae</taxon>
        <taxon>Eretmocerus</taxon>
    </lineage>
</organism>
<name>A0ACC2NEK3_9HYME</name>
<dbReference type="Proteomes" id="UP001239111">
    <property type="component" value="Chromosome 3"/>
</dbReference>
<keyword evidence="2" id="KW-1185">Reference proteome</keyword>
<comment type="caution">
    <text evidence="1">The sequence shown here is derived from an EMBL/GenBank/DDBJ whole genome shotgun (WGS) entry which is preliminary data.</text>
</comment>
<accession>A0ACC2NEK3</accession>
<sequence>MSTNDSLTKWDLVYLFYRVREPVYFPKGDSKGTCILDVSPDYLPEQYKGKASELLSRFGEVADVRRINIGSLLTDDLLKISLDQVLKVKRQDPFSLFIPMHSDAAARLIEIFLRLKDINELMAFSAYARDRTNPELFVYALSTALLHRSDTRDVKLPLYSEIFPEKFVPGMAIEDAKEIAQIFQNANDRIPIEIPRNFTGNDNDPEHRLAYFREDIGVNLHHWHWHLIYPFSGPIQLVNKNRRGELFYYVHHEMMARYNIERLCNQLNTTRRLLDWFEEIPEAYFPMLNAQTSGKIWPARVNNMKLSNIDRPDLNLRFDIETLVRWKDRIFEAIHKKRAISTDGTEIDLDNDQGIDVLGNMVEASILSPNQAYYGSIHNNGHNMIALIHDPMYKYLQTPAVMSETTTAMRDPIFYRWHAFIDYVFTEHKNTLTPYENQTLNFPGIQITGLEVCSYEDDKQVCRKQKNILYTFMEKTDIDLSRGLDFTPTGPILVRVTHLNHTGFQYNIKVRNTTGRQVRGTVRLFMAPVKGFHDFDLTLADQKQLMIDMDTFVAILDPGENTVVRKSSQSSVTIPFEQTFRNLELNRPSANQAQASDRFNFCGCGWPEYLLLPKGLPGQGYRMVLFAMITNYELDRVVQDRTPAPGQPGCKPSFAFCGLFDEKYPDKRPMGFPFDRPIRTGVESLEQFLTPNMSTTPVNIVHLEGVRNGRLVSSNSIPIRDFDVNPNLRNIDQNPAPNPSQPPTNIDPEARLVESSFTENATFESSLISRKPRLVGGFHLSVGFYPYVVSIQYEGLHFCGGTSISADTILTAGHCIINKWHEWMTVRSGSTNKYEGSIHKVVKMSYHENHTFVSKQNDIALLRIEPPLTYLTIADFVKLFDKVDEDLTNQTAFSLGWGRMKANYHFSSPTNLRRVDLQIISKKRCRDEYELMETVRGELKNNLCTHTYGKGNCIGDSGGPLMIDDRQVGVISWSFKCGTGPNVYTEVAAYLNWIQSEKLALSDLNRQPMILHPIKSDDEEYFKRGGSIARYKNANFVVSILDATGTSVCSGSVIGYALILTVAQCLSRKPAIINSGWMYEKSGGLNHSIISTIVHKDFRVSDESVPIHDIALIRVDPPLIFNFRTRIVRLPEAGKLLRPQEGATVYGFGTSLRKYRNNEEPKRKLHFQIVSIMDRQECRGINSYRGKNLQEKQICTSTGGGMCVRDLGSPLVIGNRLVGIFSWGDSQCADYRMPSVYTDVNAYLDWIEGREHKINDELR</sequence>
<proteinExistence type="predicted"/>
<protein>
    <submittedName>
        <fullName evidence="1">Uncharacterized protein</fullName>
    </submittedName>
</protein>
<reference evidence="1" key="1">
    <citation type="submission" date="2023-04" db="EMBL/GenBank/DDBJ databases">
        <title>A chromosome-level genome assembly of the parasitoid wasp Eretmocerus hayati.</title>
        <authorList>
            <person name="Zhong Y."/>
            <person name="Liu S."/>
            <person name="Liu Y."/>
        </authorList>
    </citation>
    <scope>NUCLEOTIDE SEQUENCE</scope>
    <source>
        <strain evidence="1">ZJU_SS_LIU_2023</strain>
    </source>
</reference>
<evidence type="ECO:0000313" key="1">
    <source>
        <dbReference type="EMBL" id="KAJ8669026.1"/>
    </source>
</evidence>